<name>A0A7W4V050_LEIAQ</name>
<organism evidence="2 4">
    <name type="scientific">Leifsonia aquatica</name>
    <name type="common">Corynebacterium aquaticum</name>
    <dbReference type="NCBI Taxonomy" id="144185"/>
    <lineage>
        <taxon>Bacteria</taxon>
        <taxon>Bacillati</taxon>
        <taxon>Actinomycetota</taxon>
        <taxon>Actinomycetes</taxon>
        <taxon>Micrococcales</taxon>
        <taxon>Microbacteriaceae</taxon>
        <taxon>Leifsonia</taxon>
    </lineage>
</organism>
<evidence type="ECO:0000313" key="3">
    <source>
        <dbReference type="EMBL" id="MBB2969498.1"/>
    </source>
</evidence>
<evidence type="ECO:0008006" key="5">
    <source>
        <dbReference type="Google" id="ProtNLM"/>
    </source>
</evidence>
<feature type="chain" id="PRO_5044661813" description="Lipoprotein" evidence="1">
    <location>
        <begin position="19"/>
        <end position="141"/>
    </location>
</feature>
<dbReference type="Proteomes" id="UP000538196">
    <property type="component" value="Unassembled WGS sequence"/>
</dbReference>
<proteinExistence type="predicted"/>
<accession>A0A7W4V050</accession>
<dbReference type="AlphaFoldDB" id="A0A7W4V050"/>
<protein>
    <recommendedName>
        <fullName evidence="5">Lipoprotein</fullName>
    </recommendedName>
</protein>
<comment type="caution">
    <text evidence="2">The sequence shown here is derived from an EMBL/GenBank/DDBJ whole genome shotgun (WGS) entry which is preliminary data.</text>
</comment>
<dbReference type="EMBL" id="JACHVP010000009">
    <property type="protein sequence ID" value="MBB2969498.1"/>
    <property type="molecule type" value="Genomic_DNA"/>
</dbReference>
<evidence type="ECO:0000256" key="1">
    <source>
        <dbReference type="SAM" id="SignalP"/>
    </source>
</evidence>
<dbReference type="RefSeq" id="WP_021762773.1">
    <property type="nucleotide sequence ID" value="NZ_JACHVP010000008.1"/>
</dbReference>
<dbReference type="EMBL" id="JACHVP010000008">
    <property type="protein sequence ID" value="MBB2969494.1"/>
    <property type="molecule type" value="Genomic_DNA"/>
</dbReference>
<reference evidence="2 4" key="1">
    <citation type="submission" date="2020-08" db="EMBL/GenBank/DDBJ databases">
        <title>Sequencing the genomes of 1000 actinobacteria strains.</title>
        <authorList>
            <person name="Klenk H.-P."/>
        </authorList>
    </citation>
    <scope>NUCLEOTIDE SEQUENCE [LARGE SCALE GENOMIC DNA]</scope>
    <source>
        <strain evidence="2 4">DSM 20146</strain>
    </source>
</reference>
<evidence type="ECO:0000313" key="4">
    <source>
        <dbReference type="Proteomes" id="UP000538196"/>
    </source>
</evidence>
<feature type="signal peptide" evidence="1">
    <location>
        <begin position="1"/>
        <end position="18"/>
    </location>
</feature>
<gene>
    <name evidence="2" type="ORF">FHX33_004279</name>
    <name evidence="3" type="ORF">FHX33_004283</name>
</gene>
<keyword evidence="4" id="KW-1185">Reference proteome</keyword>
<keyword evidence="1" id="KW-0732">Signal</keyword>
<evidence type="ECO:0000313" key="2">
    <source>
        <dbReference type="EMBL" id="MBB2969494.1"/>
    </source>
</evidence>
<dbReference type="PROSITE" id="PS51257">
    <property type="entry name" value="PROKAR_LIPOPROTEIN"/>
    <property type="match status" value="1"/>
</dbReference>
<sequence length="141" mass="14323">MSTTNRPVLIAATAVALAAPLLLSGCSIGDTVSKQAQNAACPLVTPITDKVASDIDAALKSAVLDPAAALDQLKAARTILAPIADQLPAGKQQTAVQNVVDTIDKLIPVLKAESTGSSTGTSSDVLTKKLSEQMKALTTLC</sequence>